<dbReference type="AlphaFoldDB" id="A0A0D1XY66"/>
<sequence length="265" mass="28938">MSELLIMLAGGWVISLAGMKSLGFLFVRMGWVAPNYQGDAIPLGYGLVFWIALVWFAFCEPASVWLVGPAIIVSLAGWLDDRIGQSRMKGLRGHFGVLWREGRITTGMLKVWIIGSCAAGVAFLTFDTVPSFIVDMLLLALGANFINLLDVRPGRALKGVWFLLLLCIGIGSVSDAEMSLFLYLLICTIVAAPSDFSARAMLGDTGANLLGFLGGALCVYSLSPIVKWLVVAWLIVLHLYAERVSLTAVIEQNALLRRIDRWGRQ</sequence>
<keyword evidence="4" id="KW-1185">Reference proteome</keyword>
<evidence type="ECO:0000313" key="3">
    <source>
        <dbReference type="EMBL" id="SDI05478.1"/>
    </source>
</evidence>
<dbReference type="EMBL" id="FNED01000001">
    <property type="protein sequence ID" value="SDI05478.1"/>
    <property type="molecule type" value="Genomic_DNA"/>
</dbReference>
<name>A0A0D1XY66_ANEMI</name>
<feature type="transmembrane region" description="Helical" evidence="1">
    <location>
        <begin position="180"/>
        <end position="198"/>
    </location>
</feature>
<keyword evidence="1" id="KW-0472">Membrane</keyword>
<feature type="transmembrane region" description="Helical" evidence="1">
    <location>
        <begin position="6"/>
        <end position="27"/>
    </location>
</feature>
<feature type="transmembrane region" description="Helical" evidence="1">
    <location>
        <begin position="156"/>
        <end position="174"/>
    </location>
</feature>
<feature type="transmembrane region" description="Helical" evidence="1">
    <location>
        <begin position="39"/>
        <end position="58"/>
    </location>
</feature>
<evidence type="ECO:0000256" key="1">
    <source>
        <dbReference type="SAM" id="Phobius"/>
    </source>
</evidence>
<feature type="transmembrane region" description="Helical" evidence="1">
    <location>
        <begin position="210"/>
        <end position="236"/>
    </location>
</feature>
<accession>A0A0D1XY66</accession>
<feature type="transmembrane region" description="Helical" evidence="1">
    <location>
        <begin position="64"/>
        <end position="83"/>
    </location>
</feature>
<protein>
    <submittedName>
        <fullName evidence="3">UDP-N-acetylmuramyl pentapeptide phosphotransferase/UDP-N-acetylglucosamine-1-phosphate transferase</fullName>
    </submittedName>
</protein>
<proteinExistence type="predicted"/>
<reference evidence="2 4" key="1">
    <citation type="submission" date="2015-07" db="EMBL/GenBank/DDBJ databases">
        <title>Fjat-14205 dsm 2895.</title>
        <authorList>
            <person name="Liu B."/>
            <person name="Wang J."/>
            <person name="Zhu Y."/>
            <person name="Liu G."/>
            <person name="Chen Q."/>
            <person name="Chen Z."/>
            <person name="Lan J."/>
            <person name="Che J."/>
            <person name="Ge C."/>
            <person name="Shi H."/>
            <person name="Pan Z."/>
            <person name="Liu X."/>
        </authorList>
    </citation>
    <scope>NUCLEOTIDE SEQUENCE [LARGE SCALE GENOMIC DNA]</scope>
    <source>
        <strain evidence="2 4">DSM 2895</strain>
    </source>
</reference>
<dbReference type="Proteomes" id="UP000182836">
    <property type="component" value="Unassembled WGS sequence"/>
</dbReference>
<keyword evidence="1" id="KW-0812">Transmembrane</keyword>
<evidence type="ECO:0000313" key="4">
    <source>
        <dbReference type="Proteomes" id="UP000037269"/>
    </source>
</evidence>
<dbReference type="STRING" id="47500.AF333_24505"/>
<organism evidence="2 4">
    <name type="scientific">Aneurinibacillus migulanus</name>
    <name type="common">Bacillus migulanus</name>
    <dbReference type="NCBI Taxonomy" id="47500"/>
    <lineage>
        <taxon>Bacteria</taxon>
        <taxon>Bacillati</taxon>
        <taxon>Bacillota</taxon>
        <taxon>Bacilli</taxon>
        <taxon>Bacillales</taxon>
        <taxon>Paenibacillaceae</taxon>
        <taxon>Aneurinibacillus group</taxon>
        <taxon>Aneurinibacillus</taxon>
    </lineage>
</organism>
<feature type="transmembrane region" description="Helical" evidence="1">
    <location>
        <begin position="104"/>
        <end position="126"/>
    </location>
</feature>
<dbReference type="Proteomes" id="UP000037269">
    <property type="component" value="Unassembled WGS sequence"/>
</dbReference>
<dbReference type="RefSeq" id="WP_043068059.1">
    <property type="nucleotide sequence ID" value="NZ_BJOA01000001.1"/>
</dbReference>
<evidence type="ECO:0000313" key="2">
    <source>
        <dbReference type="EMBL" id="KON98130.1"/>
    </source>
</evidence>
<reference evidence="3 5" key="2">
    <citation type="submission" date="2016-10" db="EMBL/GenBank/DDBJ databases">
        <authorList>
            <person name="de Groot N.N."/>
        </authorList>
    </citation>
    <scope>NUCLEOTIDE SEQUENCE [LARGE SCALE GENOMIC DNA]</scope>
    <source>
        <strain evidence="3 5">DSM 2895</strain>
    </source>
</reference>
<evidence type="ECO:0000313" key="5">
    <source>
        <dbReference type="Proteomes" id="UP000182836"/>
    </source>
</evidence>
<keyword evidence="1" id="KW-1133">Transmembrane helix</keyword>
<keyword evidence="3" id="KW-0808">Transferase</keyword>
<dbReference type="GeneID" id="42308288"/>
<dbReference type="GO" id="GO:0016740">
    <property type="term" value="F:transferase activity"/>
    <property type="evidence" value="ECO:0007669"/>
    <property type="project" value="UniProtKB-KW"/>
</dbReference>
<gene>
    <name evidence="2" type="ORF">AF333_24505</name>
    <name evidence="3" type="ORF">SAMN04487909_101379</name>
</gene>
<dbReference type="PATRIC" id="fig|47500.8.peg.3459"/>
<dbReference type="EMBL" id="LGUG01000004">
    <property type="protein sequence ID" value="KON98130.1"/>
    <property type="molecule type" value="Genomic_DNA"/>
</dbReference>
<dbReference type="OrthoDB" id="2679245at2"/>